<feature type="compositionally biased region" description="Basic residues" evidence="1">
    <location>
        <begin position="69"/>
        <end position="78"/>
    </location>
</feature>
<organism evidence="2 3">
    <name type="scientific">Cardiocondyla obscurior</name>
    <dbReference type="NCBI Taxonomy" id="286306"/>
    <lineage>
        <taxon>Eukaryota</taxon>
        <taxon>Metazoa</taxon>
        <taxon>Ecdysozoa</taxon>
        <taxon>Arthropoda</taxon>
        <taxon>Hexapoda</taxon>
        <taxon>Insecta</taxon>
        <taxon>Pterygota</taxon>
        <taxon>Neoptera</taxon>
        <taxon>Endopterygota</taxon>
        <taxon>Hymenoptera</taxon>
        <taxon>Apocrita</taxon>
        <taxon>Aculeata</taxon>
        <taxon>Formicoidea</taxon>
        <taxon>Formicidae</taxon>
        <taxon>Myrmicinae</taxon>
        <taxon>Cardiocondyla</taxon>
    </lineage>
</organism>
<reference evidence="2 3" key="1">
    <citation type="submission" date="2023-03" db="EMBL/GenBank/DDBJ databases">
        <title>High recombination rates correlate with genetic variation in Cardiocondyla obscurior ants.</title>
        <authorList>
            <person name="Errbii M."/>
        </authorList>
    </citation>
    <scope>NUCLEOTIDE SEQUENCE [LARGE SCALE GENOMIC DNA]</scope>
    <source>
        <strain evidence="2">Alpha-2009</strain>
        <tissue evidence="2">Whole body</tissue>
    </source>
</reference>
<protein>
    <submittedName>
        <fullName evidence="2">Uncharacterized protein</fullName>
    </submittedName>
</protein>
<feature type="region of interest" description="Disordered" evidence="1">
    <location>
        <begin position="34"/>
        <end position="78"/>
    </location>
</feature>
<feature type="compositionally biased region" description="Low complexity" evidence="1">
    <location>
        <begin position="39"/>
        <end position="49"/>
    </location>
</feature>
<evidence type="ECO:0000313" key="2">
    <source>
        <dbReference type="EMBL" id="KAL0098847.1"/>
    </source>
</evidence>
<accession>A0AAW2EB06</accession>
<keyword evidence="3" id="KW-1185">Reference proteome</keyword>
<evidence type="ECO:0000313" key="3">
    <source>
        <dbReference type="Proteomes" id="UP001430953"/>
    </source>
</evidence>
<sequence>MEEHNSIIKHLLQLHQHNSLQLQEVKKQLSVLVQDKHQQQQQPQQQQQQRGGGRARARFYNQRAGLTRHSYRRRGRRREKGIINVNNYYYN</sequence>
<dbReference type="Proteomes" id="UP001430953">
    <property type="component" value="Unassembled WGS sequence"/>
</dbReference>
<evidence type="ECO:0000256" key="1">
    <source>
        <dbReference type="SAM" id="MobiDB-lite"/>
    </source>
</evidence>
<gene>
    <name evidence="2" type="ORF">PUN28_020792</name>
</gene>
<proteinExistence type="predicted"/>
<comment type="caution">
    <text evidence="2">The sequence shown here is derived from an EMBL/GenBank/DDBJ whole genome shotgun (WGS) entry which is preliminary data.</text>
</comment>
<dbReference type="AlphaFoldDB" id="A0AAW2EB06"/>
<name>A0AAW2EB06_9HYME</name>
<dbReference type="EMBL" id="JADYXP020000033">
    <property type="protein sequence ID" value="KAL0098847.1"/>
    <property type="molecule type" value="Genomic_DNA"/>
</dbReference>